<dbReference type="EMBL" id="AAXT01000003">
    <property type="protein sequence ID" value="EDO06570.1"/>
    <property type="molecule type" value="Genomic_DNA"/>
</dbReference>
<accession>A7AUF9</accession>
<reference evidence="3" key="3">
    <citation type="journal article" date="2021" name="Int. J. Parasitol.">
        <title>Comparative analysis of gene expression between Babesia bovis blood stages and kinetes allowed by improved genome annotation.</title>
        <authorList>
            <person name="Ueti M.W."/>
            <person name="Johnson W.C."/>
            <person name="Kappmeyer L.S."/>
            <person name="Herndon D.R."/>
            <person name="Mousel M.R."/>
            <person name="Reif K.E."/>
            <person name="Taus N.S."/>
            <person name="Ifeonu O.O."/>
            <person name="Silva J.C."/>
            <person name="Suarez C.E."/>
            <person name="Brayton K.A."/>
        </authorList>
    </citation>
    <scope>NUCLEOTIDE SEQUENCE [LARGE SCALE GENOMIC DNA]</scope>
</reference>
<keyword evidence="3" id="KW-1185">Reference proteome</keyword>
<reference evidence="2 3" key="1">
    <citation type="journal article" date="2007" name="PLoS Pathog.">
        <title>Genome sequence of Babesia bovis and comparative analysis of apicomplexan hemoprotozoa.</title>
        <authorList>
            <person name="Brayton K.A."/>
            <person name="Lau A.O.T."/>
            <person name="Herndon D.R."/>
            <person name="Hannick L."/>
            <person name="Kappmeyer L.S."/>
            <person name="Berens S.J."/>
            <person name="Bidwell S.L."/>
            <person name="Brown W.C."/>
            <person name="Crabtree J."/>
            <person name="Fadrosh D."/>
            <person name="Feldblum T."/>
            <person name="Forberger H.A."/>
            <person name="Haas B.J."/>
            <person name="Howell J.M."/>
            <person name="Khouri H."/>
            <person name="Koo H."/>
            <person name="Mann D.J."/>
            <person name="Norimine J."/>
            <person name="Paulsen I.T."/>
            <person name="Radune D."/>
            <person name="Ren Q."/>
            <person name="Smith R.K. Jr."/>
            <person name="Suarez C.E."/>
            <person name="White O."/>
            <person name="Wortman J.R."/>
            <person name="Knowles D.P. Jr."/>
            <person name="McElwain T.F."/>
            <person name="Nene V.M."/>
        </authorList>
    </citation>
    <scope>NUCLEOTIDE SEQUENCE [LARGE SCALE GENOMIC DNA]</scope>
    <source>
        <strain evidence="2">T2Bo</strain>
    </source>
</reference>
<feature type="chain" id="PRO_5002706968" evidence="1">
    <location>
        <begin position="18"/>
        <end position="800"/>
    </location>
</feature>
<evidence type="ECO:0000313" key="3">
    <source>
        <dbReference type="Proteomes" id="UP000002173"/>
    </source>
</evidence>
<sequence>MRLWLLFYVYVFQIANSYLISSGHTNFLSSLSTPGTRVTRTNAKSLLDDPLLLAPSTEPGGEHHLVLSNSPAFGIQRTLYTHRRNVRAQGPLYNTGQHVYLVSGPYRNARGTVLSTFRRGPGEPHLVSVVLDCRNELGIVPVSLSHYHGTRITVWENQLVDRPPYTPHSPPSLYNKGFNSLDQAVFINSPQRSARRNLSSIVERIINTINLDGLESCFDQLCRMDIFSPYPYMSLIVQLVRKLQMDEDRARLGVLVNAVLLRLANDTKLFYTVRQRSTIPWFTWALSVLRMNHLLNGWESYDKLNAYIGSVLLNGYLTDLTQGEINLMAMGFRFHSSIRKEVLHRLAMLFSHLPASTIIMRHASGLAMSLNDAGIVHPGFNRLLCEMIKNQYSLPSEQGAVCLLKYLSCDPNTPQAIKDELLACCSVSSFLDPRATPYGPSYKMAITLAQLSDREMSELLHAINTGEVDIPLSVIKRCIFSIDLSPSTVELLSLLVKKGAKHFEKLGGKAQHRILTLAPMLNGCPSEVIDAVERDLGAMHPSCVLDPEKAYALGKLLPSIPESRVGVQKLILRRLEHFLESTLSLLRENAMSPSIARAVMIKATSFLQAITYLGYELPSLARNAATLLREGIGASPDRTNFLLALVSVQAMCPNYFNEASRAARALLKDPGAEVPSDVRVLSELLLSVKQSTEGEASCSSLVGHIDIPALPPEVVKDGIVRPSKDVRDFSLLFLLLVRSGLFDDRGGILNTAYVFAEDNLHALSSIDLLMLRDALVSVDAFDSKWEGLLASVPKGIDAVT</sequence>
<gene>
    <name evidence="2" type="ORF">BBOV_II006200</name>
</gene>
<dbReference type="eggNOG" id="ENOG502TN46">
    <property type="taxonomic scope" value="Eukaryota"/>
</dbReference>
<keyword evidence="1" id="KW-0732">Signal</keyword>
<name>A7AUF9_BABBO</name>
<feature type="signal peptide" evidence="1">
    <location>
        <begin position="1"/>
        <end position="17"/>
    </location>
</feature>
<dbReference type="RefSeq" id="XP_001610138.1">
    <property type="nucleotide sequence ID" value="XM_001610088.1"/>
</dbReference>
<dbReference type="AlphaFoldDB" id="A7AUF9"/>
<protein>
    <submittedName>
        <fullName evidence="2">Membrane protein, putative</fullName>
    </submittedName>
</protein>
<organism evidence="2 3">
    <name type="scientific">Babesia bovis</name>
    <dbReference type="NCBI Taxonomy" id="5865"/>
    <lineage>
        <taxon>Eukaryota</taxon>
        <taxon>Sar</taxon>
        <taxon>Alveolata</taxon>
        <taxon>Apicomplexa</taxon>
        <taxon>Aconoidasida</taxon>
        <taxon>Piroplasmida</taxon>
        <taxon>Babesiidae</taxon>
        <taxon>Babesia</taxon>
    </lineage>
</organism>
<reference evidence="3" key="2">
    <citation type="journal article" date="2020" name="Data Brief">
        <title>Transcriptome dataset of Babesia bovis life stages within vertebrate and invertebrate hosts.</title>
        <authorList>
            <person name="Ueti M.W."/>
            <person name="Johnson W.C."/>
            <person name="Kappmeyer L.S."/>
            <person name="Herndon D.R."/>
            <person name="Mousel M.R."/>
            <person name="Reif K.E."/>
            <person name="Taus N.S."/>
            <person name="Ifeonu O.O."/>
            <person name="Silva J.C."/>
            <person name="Suarez C.E."/>
            <person name="Brayton K.A."/>
        </authorList>
    </citation>
    <scope>NUCLEOTIDE SEQUENCE [LARGE SCALE GENOMIC DNA]</scope>
</reference>
<dbReference type="InParanoid" id="A7AUF9"/>
<dbReference type="OMA" id="SHWIPEH"/>
<dbReference type="VEuPathDB" id="PiroplasmaDB:BBOV_II006200"/>
<comment type="caution">
    <text evidence="2">The sequence shown here is derived from an EMBL/GenBank/DDBJ whole genome shotgun (WGS) entry which is preliminary data.</text>
</comment>
<dbReference type="GeneID" id="5478372"/>
<dbReference type="Proteomes" id="UP000002173">
    <property type="component" value="Unassembled WGS sequence"/>
</dbReference>
<proteinExistence type="predicted"/>
<evidence type="ECO:0000313" key="2">
    <source>
        <dbReference type="EMBL" id="EDO06570.1"/>
    </source>
</evidence>
<dbReference type="KEGG" id="bbo:BBOV_II006200"/>
<evidence type="ECO:0000256" key="1">
    <source>
        <dbReference type="SAM" id="SignalP"/>
    </source>
</evidence>